<feature type="compositionally biased region" description="Acidic residues" evidence="1">
    <location>
        <begin position="264"/>
        <end position="292"/>
    </location>
</feature>
<dbReference type="Proteomes" id="UP000256970">
    <property type="component" value="Unassembled WGS sequence"/>
</dbReference>
<feature type="compositionally biased region" description="Gly residues" evidence="1">
    <location>
        <begin position="114"/>
        <end position="128"/>
    </location>
</feature>
<feature type="compositionally biased region" description="Low complexity" evidence="1">
    <location>
        <begin position="55"/>
        <end position="66"/>
    </location>
</feature>
<evidence type="ECO:0000259" key="2">
    <source>
        <dbReference type="PROSITE" id="PS50280"/>
    </source>
</evidence>
<dbReference type="PROSITE" id="PS50280">
    <property type="entry name" value="SET"/>
    <property type="match status" value="1"/>
</dbReference>
<dbReference type="SUPFAM" id="SSF82199">
    <property type="entry name" value="SET domain"/>
    <property type="match status" value="1"/>
</dbReference>
<feature type="compositionally biased region" description="Gly residues" evidence="1">
    <location>
        <begin position="86"/>
        <end position="101"/>
    </location>
</feature>
<dbReference type="EMBL" id="FNXT01001003">
    <property type="protein sequence ID" value="SZX70696.1"/>
    <property type="molecule type" value="Genomic_DNA"/>
</dbReference>
<dbReference type="InterPro" id="IPR001214">
    <property type="entry name" value="SET_dom"/>
</dbReference>
<dbReference type="PANTHER" id="PTHR47643">
    <property type="entry name" value="TPR DOMAIN PROTEIN (AFU_ORTHOLOGUE AFUA_5G12710)"/>
    <property type="match status" value="1"/>
</dbReference>
<reference evidence="3 4" key="1">
    <citation type="submission" date="2016-10" db="EMBL/GenBank/DDBJ databases">
        <authorList>
            <person name="Cai Z."/>
        </authorList>
    </citation>
    <scope>NUCLEOTIDE SEQUENCE [LARGE SCALE GENOMIC DNA]</scope>
</reference>
<dbReference type="AlphaFoldDB" id="A0A383W211"/>
<dbReference type="CDD" id="cd20071">
    <property type="entry name" value="SET_SMYD"/>
    <property type="match status" value="1"/>
</dbReference>
<dbReference type="Gene3D" id="2.170.270.10">
    <property type="entry name" value="SET domain"/>
    <property type="match status" value="1"/>
</dbReference>
<name>A0A383W211_TETOB</name>
<dbReference type="Pfam" id="PF00856">
    <property type="entry name" value="SET"/>
    <property type="match status" value="1"/>
</dbReference>
<gene>
    <name evidence="3" type="ORF">BQ4739_LOCUS10886</name>
</gene>
<feature type="compositionally biased region" description="Basic and acidic residues" evidence="1">
    <location>
        <begin position="193"/>
        <end position="204"/>
    </location>
</feature>
<dbReference type="InterPro" id="IPR046341">
    <property type="entry name" value="SET_dom_sf"/>
</dbReference>
<feature type="compositionally biased region" description="Low complexity" evidence="1">
    <location>
        <begin position="141"/>
        <end position="150"/>
    </location>
</feature>
<feature type="region of interest" description="Disordered" evidence="1">
    <location>
        <begin position="55"/>
        <end position="231"/>
    </location>
</feature>
<proteinExistence type="predicted"/>
<evidence type="ECO:0000256" key="1">
    <source>
        <dbReference type="SAM" id="MobiDB-lite"/>
    </source>
</evidence>
<organism evidence="3 4">
    <name type="scientific">Tetradesmus obliquus</name>
    <name type="common">Green alga</name>
    <name type="synonym">Acutodesmus obliquus</name>
    <dbReference type="NCBI Taxonomy" id="3088"/>
    <lineage>
        <taxon>Eukaryota</taxon>
        <taxon>Viridiplantae</taxon>
        <taxon>Chlorophyta</taxon>
        <taxon>core chlorophytes</taxon>
        <taxon>Chlorophyceae</taxon>
        <taxon>CS clade</taxon>
        <taxon>Sphaeropleales</taxon>
        <taxon>Scenedesmaceae</taxon>
        <taxon>Tetradesmus</taxon>
    </lineage>
</organism>
<keyword evidence="4" id="KW-1185">Reference proteome</keyword>
<protein>
    <recommendedName>
        <fullName evidence="2">SET domain-containing protein</fullName>
    </recommendedName>
</protein>
<feature type="region of interest" description="Disordered" evidence="1">
    <location>
        <begin position="250"/>
        <end position="294"/>
    </location>
</feature>
<evidence type="ECO:0000313" key="4">
    <source>
        <dbReference type="Proteomes" id="UP000256970"/>
    </source>
</evidence>
<evidence type="ECO:0000313" key="3">
    <source>
        <dbReference type="EMBL" id="SZX70696.1"/>
    </source>
</evidence>
<sequence length="812" mass="84304">MHVSPAATQLRPAGCLPGTQNCLPKPLPAVLQTRGPVTVCSRSISCRHLVSCSSSQSDAAESAGASWLRDRQSAGGRGRGSSSSRGRGGGRGSSSGSGRGQGSTRPSADQRSSRGGGRGRGSGSGRSGGQRRQQLSDADSDAAAQAAGDAFSTPSQGWGYRSGYIRYPDGYDADNRDDDNSQSNNDNDEDGPEFDRRRSARSRDSSSSSRGRGRSPPSRRAAAADADSGASDFVVIGKAESGSYMHALSELEGKEGGSFWEAAVVDDEEEEEEEEYEDGGEDEDEDEDEVGVEEVASLMRELAEGLGDEEEEEQQQGQTQPAAAAAAWRACYISRQVPAPQLGPVALKAAPGKGRGLVTTAAVAAGDLLLVAQPLALFYCEEGTTPENEELADALAAAVAATAAAAQPASSSSSSGGSSGGLSVWQQHALLQLRATGEGPDTAAVDPQLLQQLLGDPADVIAAPQIDQASSNSSSEEASTQQQQQQQQVAPLPPASAALPGADRVLQIVHANCTGEEFEDAALALLRGSTSCGHLGVWPAAAMINHACCPNAHALLIGDRLVVRAAEDIAAGQQVTLSYLGPQLFAPAAVRQEELRQQWGFDCGCARCKAEARYAGSSSSSSSESTTLSQLLIDTYTACQGMAEQLDEAVDEDDAEAVAVMQQQLQGMQQKVEAGIRAAKPPANVRRWLQASVYDLYDLLSLCADQLPAAPPKAAASGRRGPGKKQPAAPAIESEALAACARIVGAVTPGSSAHADLTTEYMVRSEARFGEGHQEAADALRMCSAAHVARYGPISKGLLQLLMDTRAGAALL</sequence>
<feature type="domain" description="SET" evidence="2">
    <location>
        <begin position="343"/>
        <end position="580"/>
    </location>
</feature>
<feature type="compositionally biased region" description="Low complexity" evidence="1">
    <location>
        <begin position="205"/>
        <end position="231"/>
    </location>
</feature>
<feature type="region of interest" description="Disordered" evidence="1">
    <location>
        <begin position="467"/>
        <end position="496"/>
    </location>
</feature>
<dbReference type="InterPro" id="IPR053209">
    <property type="entry name" value="Gramillin-biosynth_MTr"/>
</dbReference>
<dbReference type="PANTHER" id="PTHR47643:SF2">
    <property type="entry name" value="TPR DOMAIN PROTEIN (AFU_ORTHOLOGUE AFUA_5G12710)"/>
    <property type="match status" value="1"/>
</dbReference>
<accession>A0A383W211</accession>
<dbReference type="STRING" id="3088.A0A383W211"/>